<accession>A0A517SYY7</accession>
<evidence type="ECO:0000313" key="2">
    <source>
        <dbReference type="Proteomes" id="UP000315003"/>
    </source>
</evidence>
<dbReference type="GO" id="GO:0070819">
    <property type="term" value="F:menaquinone-dependent protoporphyrinogen oxidase activity"/>
    <property type="evidence" value="ECO:0007669"/>
    <property type="project" value="TreeGrafter"/>
</dbReference>
<dbReference type="AlphaFoldDB" id="A0A517SYY7"/>
<dbReference type="SUPFAM" id="SSF52218">
    <property type="entry name" value="Flavoproteins"/>
    <property type="match status" value="1"/>
</dbReference>
<dbReference type="Proteomes" id="UP000315003">
    <property type="component" value="Chromosome"/>
</dbReference>
<dbReference type="InterPro" id="IPR029039">
    <property type="entry name" value="Flavoprotein-like_sf"/>
</dbReference>
<dbReference type="EMBL" id="CP036272">
    <property type="protein sequence ID" value="QDT61367.1"/>
    <property type="molecule type" value="Genomic_DNA"/>
</dbReference>
<dbReference type="InterPro" id="IPR052200">
    <property type="entry name" value="Protoporphyrinogen_IX_DH"/>
</dbReference>
<proteinExistence type="predicted"/>
<dbReference type="GO" id="GO:0006783">
    <property type="term" value="P:heme biosynthetic process"/>
    <property type="evidence" value="ECO:0007669"/>
    <property type="project" value="TreeGrafter"/>
</dbReference>
<dbReference type="PANTHER" id="PTHR38030">
    <property type="entry name" value="PROTOPORPHYRINOGEN IX DEHYDROGENASE [MENAQUINONE]"/>
    <property type="match status" value="1"/>
</dbReference>
<dbReference type="OrthoDB" id="4564047at2"/>
<organism evidence="1 2">
    <name type="scientific">Stieleria bergensis</name>
    <dbReference type="NCBI Taxonomy" id="2528025"/>
    <lineage>
        <taxon>Bacteria</taxon>
        <taxon>Pseudomonadati</taxon>
        <taxon>Planctomycetota</taxon>
        <taxon>Planctomycetia</taxon>
        <taxon>Pirellulales</taxon>
        <taxon>Pirellulaceae</taxon>
        <taxon>Stieleria</taxon>
    </lineage>
</organism>
<protein>
    <submittedName>
        <fullName evidence="1">Flavodoxin</fullName>
    </submittedName>
</protein>
<gene>
    <name evidence="1" type="ORF">SV7mr_39020</name>
</gene>
<keyword evidence="2" id="KW-1185">Reference proteome</keyword>
<evidence type="ECO:0000313" key="1">
    <source>
        <dbReference type="EMBL" id="QDT61367.1"/>
    </source>
</evidence>
<dbReference type="PANTHER" id="PTHR38030:SF2">
    <property type="entry name" value="PROTOPORPHYRINOGEN IX DEHYDROGENASE [QUINONE]"/>
    <property type="match status" value="1"/>
</dbReference>
<reference evidence="1 2" key="1">
    <citation type="submission" date="2019-02" db="EMBL/GenBank/DDBJ databases">
        <title>Deep-cultivation of Planctomycetes and their phenomic and genomic characterization uncovers novel biology.</title>
        <authorList>
            <person name="Wiegand S."/>
            <person name="Jogler M."/>
            <person name="Boedeker C."/>
            <person name="Pinto D."/>
            <person name="Vollmers J."/>
            <person name="Rivas-Marin E."/>
            <person name="Kohn T."/>
            <person name="Peeters S.H."/>
            <person name="Heuer A."/>
            <person name="Rast P."/>
            <person name="Oberbeckmann S."/>
            <person name="Bunk B."/>
            <person name="Jeske O."/>
            <person name="Meyerdierks A."/>
            <person name="Storesund J.E."/>
            <person name="Kallscheuer N."/>
            <person name="Luecker S."/>
            <person name="Lage O.M."/>
            <person name="Pohl T."/>
            <person name="Merkel B.J."/>
            <person name="Hornburger P."/>
            <person name="Mueller R.-W."/>
            <person name="Bruemmer F."/>
            <person name="Labrenz M."/>
            <person name="Spormann A.M."/>
            <person name="Op den Camp H."/>
            <person name="Overmann J."/>
            <person name="Amann R."/>
            <person name="Jetten M.S.M."/>
            <person name="Mascher T."/>
            <person name="Medema M.H."/>
            <person name="Devos D.P."/>
            <person name="Kaster A.-K."/>
            <person name="Ovreas L."/>
            <person name="Rohde M."/>
            <person name="Galperin M.Y."/>
            <person name="Jogler C."/>
        </authorList>
    </citation>
    <scope>NUCLEOTIDE SEQUENCE [LARGE SCALE GENOMIC DNA]</scope>
    <source>
        <strain evidence="1 2">SV_7m_r</strain>
    </source>
</reference>
<sequence>MDKKAIILCKSVHHQNTKQIADAMAAELHAEVIDPDETLCPTAGDYSLLGIGSGIYYARFHRAVRDWVRRLPANAGNGHRIFLFSTSGLPFLTALYHAPLRRKLQAKGFQVTADFSCRGRDSFAFLRWMGGLNRKHPNAKDLDRARAFAHAQLSP</sequence>
<dbReference type="GO" id="GO:0010181">
    <property type="term" value="F:FMN binding"/>
    <property type="evidence" value="ECO:0007669"/>
    <property type="project" value="TreeGrafter"/>
</dbReference>
<dbReference type="RefSeq" id="WP_145275394.1">
    <property type="nucleotide sequence ID" value="NZ_CP036272.1"/>
</dbReference>
<name>A0A517SYY7_9BACT</name>
<dbReference type="Gene3D" id="3.40.50.360">
    <property type="match status" value="1"/>
</dbReference>